<dbReference type="Proteomes" id="UP000034287">
    <property type="component" value="Unassembled WGS sequence"/>
</dbReference>
<dbReference type="SUPFAM" id="SSF81606">
    <property type="entry name" value="PP2C-like"/>
    <property type="match status" value="1"/>
</dbReference>
<dbReference type="PROSITE" id="PS51746">
    <property type="entry name" value="PPM_2"/>
    <property type="match status" value="1"/>
</dbReference>
<keyword evidence="3" id="KW-1185">Reference proteome</keyword>
<dbReference type="InterPro" id="IPR001932">
    <property type="entry name" value="PPM-type_phosphatase-like_dom"/>
</dbReference>
<proteinExistence type="predicted"/>
<dbReference type="SMART" id="SM00331">
    <property type="entry name" value="PP2C_SIG"/>
    <property type="match status" value="1"/>
</dbReference>
<dbReference type="RefSeq" id="WP_046515826.1">
    <property type="nucleotide sequence ID" value="NZ_LAYZ01000024.1"/>
</dbReference>
<comment type="caution">
    <text evidence="2">The sequence shown here is derived from an EMBL/GenBank/DDBJ whole genome shotgun (WGS) entry which is preliminary data.</text>
</comment>
<protein>
    <submittedName>
        <fullName evidence="2">Protein phosphatase</fullName>
    </submittedName>
</protein>
<dbReference type="PANTHER" id="PTHR47992">
    <property type="entry name" value="PROTEIN PHOSPHATASE"/>
    <property type="match status" value="1"/>
</dbReference>
<dbReference type="InterPro" id="IPR015655">
    <property type="entry name" value="PP2C"/>
</dbReference>
<dbReference type="EMBL" id="LAYZ01000024">
    <property type="protein sequence ID" value="KKK33672.1"/>
    <property type="molecule type" value="Genomic_DNA"/>
</dbReference>
<evidence type="ECO:0000259" key="1">
    <source>
        <dbReference type="PROSITE" id="PS51746"/>
    </source>
</evidence>
<evidence type="ECO:0000313" key="2">
    <source>
        <dbReference type="EMBL" id="KKK33672.1"/>
    </source>
</evidence>
<dbReference type="OrthoDB" id="9801841at2"/>
<dbReference type="GO" id="GO:0004722">
    <property type="term" value="F:protein serine/threonine phosphatase activity"/>
    <property type="evidence" value="ECO:0007669"/>
    <property type="project" value="InterPro"/>
</dbReference>
<dbReference type="AlphaFoldDB" id="A0A0M2SLC0"/>
<gene>
    <name evidence="2" type="ORF">WN59_08615</name>
</gene>
<organism evidence="2 3">
    <name type="scientific">Salinicoccus sediminis</name>
    <dbReference type="NCBI Taxonomy" id="1432562"/>
    <lineage>
        <taxon>Bacteria</taxon>
        <taxon>Bacillati</taxon>
        <taxon>Bacillota</taxon>
        <taxon>Bacilli</taxon>
        <taxon>Bacillales</taxon>
        <taxon>Staphylococcaceae</taxon>
        <taxon>Salinicoccus</taxon>
    </lineage>
</organism>
<dbReference type="STRING" id="1432562.WN59_08615"/>
<dbReference type="CDD" id="cd00143">
    <property type="entry name" value="PP2Cc"/>
    <property type="match status" value="1"/>
</dbReference>
<dbReference type="SMART" id="SM00332">
    <property type="entry name" value="PP2Cc"/>
    <property type="match status" value="1"/>
</dbReference>
<dbReference type="NCBIfam" id="NF033484">
    <property type="entry name" value="Stp1_PP2C_phos"/>
    <property type="match status" value="1"/>
</dbReference>
<reference evidence="2 3" key="1">
    <citation type="submission" date="2015-04" db="EMBL/GenBank/DDBJ databases">
        <title>Taxonomic description and genome sequence of Salinicoccus sediminis sp. nov., a novel hyper halotolerant bacterium isolated from marine sediment.</title>
        <authorList>
            <person name="Mathan Kumar R."/>
            <person name="Kaur G."/>
            <person name="Kumar N."/>
            <person name="Kumar A."/>
            <person name="Singh N.K."/>
            <person name="Kaur N."/>
            <person name="Mayilraj S."/>
        </authorList>
    </citation>
    <scope>NUCLEOTIDE SEQUENCE [LARGE SCALE GENOMIC DNA]</scope>
    <source>
        <strain evidence="2 3">SV-16</strain>
    </source>
</reference>
<feature type="domain" description="PPM-type phosphatase" evidence="1">
    <location>
        <begin position="1"/>
        <end position="242"/>
    </location>
</feature>
<dbReference type="Pfam" id="PF13672">
    <property type="entry name" value="PP2C_2"/>
    <property type="match status" value="1"/>
</dbReference>
<sequence length="248" mass="27806">MRVVEKSICGNFRSTNEDVTGIFHNGTGQLLIMVSDGMGGHQYGDVASKFVLDEIGEAWRAENLLDVETGEQYLRNLVMKVNRSLFDYQEENPQYRGMGTTLVLAAFIDETIIVLNVGDSRAYVMNPRSIEQVTKDHSFVNLLVDAGEITAEEAERHPKKNIITKAMGTDRLIQADVFRLRNRQYDYLMVASDGLTDEMATDEIHSLTYATGKELSDRAEEMIRRAEKNGSTDNISLVLADLKASETE</sequence>
<name>A0A0M2SLC0_9STAP</name>
<dbReference type="InterPro" id="IPR036457">
    <property type="entry name" value="PPM-type-like_dom_sf"/>
</dbReference>
<accession>A0A0M2SLC0</accession>
<dbReference type="PATRIC" id="fig|1432562.3.peg.1698"/>
<evidence type="ECO:0000313" key="3">
    <source>
        <dbReference type="Proteomes" id="UP000034287"/>
    </source>
</evidence>
<dbReference type="Gene3D" id="3.60.40.10">
    <property type="entry name" value="PPM-type phosphatase domain"/>
    <property type="match status" value="1"/>
</dbReference>